<protein>
    <recommendedName>
        <fullName evidence="4">VWFA domain-containing protein</fullName>
    </recommendedName>
</protein>
<evidence type="ECO:0000259" key="4">
    <source>
        <dbReference type="SMART" id="SM00327"/>
    </source>
</evidence>
<dbReference type="GO" id="GO:0005524">
    <property type="term" value="F:ATP binding"/>
    <property type="evidence" value="ECO:0007669"/>
    <property type="project" value="UniProtKB-KW"/>
</dbReference>
<evidence type="ECO:0000313" key="5">
    <source>
        <dbReference type="EMBL" id="KAH8020593.1"/>
    </source>
</evidence>
<evidence type="ECO:0000313" key="6">
    <source>
        <dbReference type="Proteomes" id="UP000821866"/>
    </source>
</evidence>
<accession>A0A9J6DF76</accession>
<feature type="compositionally biased region" description="Polar residues" evidence="3">
    <location>
        <begin position="389"/>
        <end position="398"/>
    </location>
</feature>
<evidence type="ECO:0000256" key="1">
    <source>
        <dbReference type="ARBA" id="ARBA00022741"/>
    </source>
</evidence>
<sequence>MLGEPGKSKPEQSLQHLREILQQAFVKLDLEKGLCIPEEWREEIAREGAPEFEEIEDGGLGEGEGAKDVSDRIESEDQLEGLRNEQQKEDTEKCPKEEENGVEMSEDFDAAAQDPEEQENDNEKSDDDDDKDDEEELEDQMGDVQADQNLDQELWDKEEEDEPEEAGDENEEKGATGEACKQTPELGAKDESAAPQNEQPPSAGSEDNEDIANDDEESLSPECPNEEEGTASDAEEAAAEAPLEEEPGGPEEGPPEEQATPPLDMKDDRAAGDASTEADNAGTGANAGKAEQGSSHEDAEEQEGTLDLGGETRGLSGSGPSTESQPEDESVPFKTSEKRTTADPEGRKPRKLRTTEHQSTQPKDKEKAELFQHVTSEEAHDEVALDTATPEQAQSAMESTEEERMPDQLMESDQEEAMEEDNDYAEKPPAAHRKAAAMEEAETKEKPGTVVETAFVERGPEPSIHTNVDLVAGVEVDEEAHLPTEWEVATVQPGLETWAAWEKAERDVASLVQELCEQLRLVLEPTRASRLRGDYKSGKRLSMRRVIAYLASQLRKDKIWLRRVQPSQRQYRVMLAIDDSLSMGPSGPLALQSLALLAQALSFLEAGELGVVSFGEQVRILHLLGQPWTRESGAKVAGLLNFQQTRTRVAPLLKAATELLPPGPDTARLLLIISDGRGICSEGDVANAVCRAHSQGLLMVFVVLDSLGGKDSILEIRQPEFGPSGQVKLRSYMERFPFPFYILLRDLASMPAVLGEALRQWLELVLQA</sequence>
<dbReference type="VEuPathDB" id="VectorBase:LOC119174009"/>
<dbReference type="Proteomes" id="UP000821866">
    <property type="component" value="Chromosome 7"/>
</dbReference>
<dbReference type="GO" id="GO:0000027">
    <property type="term" value="P:ribosomal large subunit assembly"/>
    <property type="evidence" value="ECO:0007669"/>
    <property type="project" value="TreeGrafter"/>
</dbReference>
<feature type="compositionally biased region" description="Acidic residues" evidence="3">
    <location>
        <begin position="156"/>
        <end position="171"/>
    </location>
</feature>
<dbReference type="PANTHER" id="PTHR48103">
    <property type="entry name" value="MIDASIN-RELATED"/>
    <property type="match status" value="1"/>
</dbReference>
<dbReference type="SMART" id="SM00327">
    <property type="entry name" value="VWA"/>
    <property type="match status" value="1"/>
</dbReference>
<feature type="domain" description="VWFA" evidence="4">
    <location>
        <begin position="570"/>
        <end position="738"/>
    </location>
</feature>
<feature type="compositionally biased region" description="Basic and acidic residues" evidence="3">
    <location>
        <begin position="335"/>
        <end position="347"/>
    </location>
</feature>
<evidence type="ECO:0000256" key="3">
    <source>
        <dbReference type="SAM" id="MobiDB-lite"/>
    </source>
</evidence>
<name>A0A9J6DF76_RHIMP</name>
<organism evidence="5 6">
    <name type="scientific">Rhipicephalus microplus</name>
    <name type="common">Cattle tick</name>
    <name type="synonym">Boophilus microplus</name>
    <dbReference type="NCBI Taxonomy" id="6941"/>
    <lineage>
        <taxon>Eukaryota</taxon>
        <taxon>Metazoa</taxon>
        <taxon>Ecdysozoa</taxon>
        <taxon>Arthropoda</taxon>
        <taxon>Chelicerata</taxon>
        <taxon>Arachnida</taxon>
        <taxon>Acari</taxon>
        <taxon>Parasitiformes</taxon>
        <taxon>Ixodida</taxon>
        <taxon>Ixodoidea</taxon>
        <taxon>Ixodidae</taxon>
        <taxon>Rhipicephalinae</taxon>
        <taxon>Rhipicephalus</taxon>
        <taxon>Boophilus</taxon>
    </lineage>
</organism>
<dbReference type="Gene3D" id="3.40.50.410">
    <property type="entry name" value="von Willebrand factor, type A domain"/>
    <property type="match status" value="1"/>
</dbReference>
<dbReference type="InterPro" id="IPR002035">
    <property type="entry name" value="VWF_A"/>
</dbReference>
<feature type="compositionally biased region" description="Acidic residues" evidence="3">
    <location>
        <begin position="100"/>
        <end position="141"/>
    </location>
</feature>
<proteinExistence type="predicted"/>
<feature type="compositionally biased region" description="Acidic residues" evidence="3">
    <location>
        <begin position="50"/>
        <end position="59"/>
    </location>
</feature>
<gene>
    <name evidence="5" type="ORF">HPB51_002542</name>
</gene>
<dbReference type="InterPro" id="IPR036465">
    <property type="entry name" value="vWFA_dom_sf"/>
</dbReference>
<reference evidence="5" key="1">
    <citation type="journal article" date="2020" name="Cell">
        <title>Large-Scale Comparative Analyses of Tick Genomes Elucidate Their Genetic Diversity and Vector Capacities.</title>
        <authorList>
            <consortium name="Tick Genome and Microbiome Consortium (TIGMIC)"/>
            <person name="Jia N."/>
            <person name="Wang J."/>
            <person name="Shi W."/>
            <person name="Du L."/>
            <person name="Sun Y."/>
            <person name="Zhan W."/>
            <person name="Jiang J.F."/>
            <person name="Wang Q."/>
            <person name="Zhang B."/>
            <person name="Ji P."/>
            <person name="Bell-Sakyi L."/>
            <person name="Cui X.M."/>
            <person name="Yuan T.T."/>
            <person name="Jiang B.G."/>
            <person name="Yang W.F."/>
            <person name="Lam T.T."/>
            <person name="Chang Q.C."/>
            <person name="Ding S.J."/>
            <person name="Wang X.J."/>
            <person name="Zhu J.G."/>
            <person name="Ruan X.D."/>
            <person name="Zhao L."/>
            <person name="Wei J.T."/>
            <person name="Ye R.Z."/>
            <person name="Que T.C."/>
            <person name="Du C.H."/>
            <person name="Zhou Y.H."/>
            <person name="Cheng J.X."/>
            <person name="Dai P.F."/>
            <person name="Guo W.B."/>
            <person name="Han X.H."/>
            <person name="Huang E.J."/>
            <person name="Li L.F."/>
            <person name="Wei W."/>
            <person name="Gao Y.C."/>
            <person name="Liu J.Z."/>
            <person name="Shao H.Z."/>
            <person name="Wang X."/>
            <person name="Wang C.C."/>
            <person name="Yang T.C."/>
            <person name="Huo Q.B."/>
            <person name="Li W."/>
            <person name="Chen H.Y."/>
            <person name="Chen S.E."/>
            <person name="Zhou L.G."/>
            <person name="Ni X.B."/>
            <person name="Tian J.H."/>
            <person name="Sheng Y."/>
            <person name="Liu T."/>
            <person name="Pan Y.S."/>
            <person name="Xia L.Y."/>
            <person name="Li J."/>
            <person name="Zhao F."/>
            <person name="Cao W.C."/>
        </authorList>
    </citation>
    <scope>NUCLEOTIDE SEQUENCE</scope>
    <source>
        <strain evidence="5">Rmic-2018</strain>
    </source>
</reference>
<dbReference type="SUPFAM" id="SSF53300">
    <property type="entry name" value="vWA-like"/>
    <property type="match status" value="1"/>
</dbReference>
<comment type="caution">
    <text evidence="5">The sequence shown here is derived from an EMBL/GenBank/DDBJ whole genome shotgun (WGS) entry which is preliminary data.</text>
</comment>
<dbReference type="PANTHER" id="PTHR48103:SF2">
    <property type="entry name" value="MIDASIN"/>
    <property type="match status" value="1"/>
</dbReference>
<dbReference type="EMBL" id="JABSTU010000009">
    <property type="protein sequence ID" value="KAH8020593.1"/>
    <property type="molecule type" value="Genomic_DNA"/>
</dbReference>
<dbReference type="GO" id="GO:0030687">
    <property type="term" value="C:preribosome, large subunit precursor"/>
    <property type="evidence" value="ECO:0007669"/>
    <property type="project" value="TreeGrafter"/>
</dbReference>
<feature type="region of interest" description="Disordered" evidence="3">
    <location>
        <begin position="45"/>
        <end position="406"/>
    </location>
</feature>
<dbReference type="AlphaFoldDB" id="A0A9J6DF76"/>
<evidence type="ECO:0000256" key="2">
    <source>
        <dbReference type="ARBA" id="ARBA00022840"/>
    </source>
</evidence>
<dbReference type="GO" id="GO:0000055">
    <property type="term" value="P:ribosomal large subunit export from nucleus"/>
    <property type="evidence" value="ECO:0007669"/>
    <property type="project" value="TreeGrafter"/>
</dbReference>
<feature type="compositionally biased region" description="Basic and acidic residues" evidence="3">
    <location>
        <begin position="64"/>
        <end position="99"/>
    </location>
</feature>
<reference evidence="5" key="2">
    <citation type="submission" date="2021-09" db="EMBL/GenBank/DDBJ databases">
        <authorList>
            <person name="Jia N."/>
            <person name="Wang J."/>
            <person name="Shi W."/>
            <person name="Du L."/>
            <person name="Sun Y."/>
            <person name="Zhan W."/>
            <person name="Jiang J."/>
            <person name="Wang Q."/>
            <person name="Zhang B."/>
            <person name="Ji P."/>
            <person name="Sakyi L.B."/>
            <person name="Cui X."/>
            <person name="Yuan T."/>
            <person name="Jiang B."/>
            <person name="Yang W."/>
            <person name="Lam T.T.-Y."/>
            <person name="Chang Q."/>
            <person name="Ding S."/>
            <person name="Wang X."/>
            <person name="Zhu J."/>
            <person name="Ruan X."/>
            <person name="Zhao L."/>
            <person name="Wei J."/>
            <person name="Que T."/>
            <person name="Du C."/>
            <person name="Cheng J."/>
            <person name="Dai P."/>
            <person name="Han X."/>
            <person name="Huang E."/>
            <person name="Gao Y."/>
            <person name="Liu J."/>
            <person name="Shao H."/>
            <person name="Ye R."/>
            <person name="Li L."/>
            <person name="Wei W."/>
            <person name="Wang X."/>
            <person name="Wang C."/>
            <person name="Huo Q."/>
            <person name="Li W."/>
            <person name="Guo W."/>
            <person name="Chen H."/>
            <person name="Chen S."/>
            <person name="Zhou L."/>
            <person name="Zhou L."/>
            <person name="Ni X."/>
            <person name="Tian J."/>
            <person name="Zhou Y."/>
            <person name="Sheng Y."/>
            <person name="Liu T."/>
            <person name="Pan Y."/>
            <person name="Xia L."/>
            <person name="Li J."/>
            <person name="Zhao F."/>
            <person name="Cao W."/>
        </authorList>
    </citation>
    <scope>NUCLEOTIDE SEQUENCE</scope>
    <source>
        <strain evidence="5">Rmic-2018</strain>
        <tissue evidence="5">Larvae</tissue>
    </source>
</reference>
<feature type="compositionally biased region" description="Basic and acidic residues" evidence="3">
    <location>
        <begin position="362"/>
        <end position="383"/>
    </location>
</feature>
<keyword evidence="2" id="KW-0067">ATP-binding</keyword>
<keyword evidence="1" id="KW-0547">Nucleotide-binding</keyword>
<dbReference type="GO" id="GO:0005634">
    <property type="term" value="C:nucleus"/>
    <property type="evidence" value="ECO:0007669"/>
    <property type="project" value="TreeGrafter"/>
</dbReference>
<feature type="compositionally biased region" description="Acidic residues" evidence="3">
    <location>
        <begin position="206"/>
        <end position="255"/>
    </location>
</feature>
<keyword evidence="6" id="KW-1185">Reference proteome</keyword>